<dbReference type="GO" id="GO:0015421">
    <property type="term" value="F:ABC-type oligopeptide transporter activity"/>
    <property type="evidence" value="ECO:0007669"/>
    <property type="project" value="TreeGrafter"/>
</dbReference>
<dbReference type="PROSITE" id="PS00211">
    <property type="entry name" value="ABC_TRANSPORTER_1"/>
    <property type="match status" value="2"/>
</dbReference>
<dbReference type="InterPro" id="IPR043502">
    <property type="entry name" value="DNA/RNA_pol_sf"/>
</dbReference>
<dbReference type="CDD" id="cd18578">
    <property type="entry name" value="ABC_6TM_Pgp_ABCB1_D2_like"/>
    <property type="match status" value="1"/>
</dbReference>
<feature type="domain" description="ABC transporter" evidence="17">
    <location>
        <begin position="393"/>
        <end position="647"/>
    </location>
</feature>
<protein>
    <recommendedName>
        <fullName evidence="3">ABC-type xenobiotic transporter</fullName>
        <ecNumber evidence="3">7.6.2.2</ecNumber>
    </recommendedName>
</protein>
<comment type="caution">
    <text evidence="19">The sequence shown here is derived from an EMBL/GenBank/DDBJ whole genome shotgun (WGS) entry which is preliminary data.</text>
</comment>
<evidence type="ECO:0000256" key="2">
    <source>
        <dbReference type="ARBA" id="ARBA00007577"/>
    </source>
</evidence>
<feature type="transmembrane region" description="Helical" evidence="15">
    <location>
        <begin position="183"/>
        <end position="201"/>
    </location>
</feature>
<feature type="domain" description="ABC transmembrane type-1" evidence="18">
    <location>
        <begin position="78"/>
        <end position="358"/>
    </location>
</feature>
<proteinExistence type="inferred from homology"/>
<evidence type="ECO:0000256" key="13">
    <source>
        <dbReference type="ARBA" id="ARBA00034018"/>
    </source>
</evidence>
<feature type="domain" description="Reverse transcriptase" evidence="16">
    <location>
        <begin position="1187"/>
        <end position="1486"/>
    </location>
</feature>
<dbReference type="SMART" id="SM00382">
    <property type="entry name" value="AAA"/>
    <property type="match status" value="2"/>
</dbReference>
<feature type="domain" description="ABC transporter" evidence="17">
    <location>
        <begin position="1079"/>
        <end position="1318"/>
    </location>
</feature>
<reference evidence="19" key="1">
    <citation type="submission" date="2020-11" db="EMBL/GenBank/DDBJ databases">
        <authorList>
            <person name="Whiteford S."/>
        </authorList>
    </citation>
    <scope>NUCLEOTIDE SEQUENCE</scope>
</reference>
<evidence type="ECO:0000313" key="20">
    <source>
        <dbReference type="Proteomes" id="UP000653454"/>
    </source>
</evidence>
<comment type="similarity">
    <text evidence="2">Belongs to the ABC transporter superfamily. ABCB family. Multidrug resistance exporter (TC 3.A.1.201) subfamily.</text>
</comment>
<evidence type="ECO:0000256" key="14">
    <source>
        <dbReference type="SAM" id="MobiDB-lite"/>
    </source>
</evidence>
<feature type="transmembrane region" description="Helical" evidence="15">
    <location>
        <begin position="105"/>
        <end position="129"/>
    </location>
</feature>
<keyword evidence="8" id="KW-0067">ATP-binding</keyword>
<dbReference type="InterPro" id="IPR000477">
    <property type="entry name" value="RT_dom"/>
</dbReference>
<dbReference type="CDD" id="cd01650">
    <property type="entry name" value="RT_nLTR_like"/>
    <property type="match status" value="1"/>
</dbReference>
<feature type="transmembrane region" description="Helical" evidence="15">
    <location>
        <begin position="876"/>
        <end position="896"/>
    </location>
</feature>
<dbReference type="Pfam" id="PF00078">
    <property type="entry name" value="RVT_1"/>
    <property type="match status" value="1"/>
</dbReference>
<feature type="domain" description="ABC transmembrane type-1" evidence="18">
    <location>
        <begin position="756"/>
        <end position="1031"/>
    </location>
</feature>
<evidence type="ECO:0000256" key="4">
    <source>
        <dbReference type="ARBA" id="ARBA00022448"/>
    </source>
</evidence>
<dbReference type="EC" id="7.6.2.2" evidence="3"/>
<dbReference type="PANTHER" id="PTHR43394">
    <property type="entry name" value="ATP-DEPENDENT PERMEASE MDL1, MITOCHONDRIAL"/>
    <property type="match status" value="1"/>
</dbReference>
<dbReference type="InterPro" id="IPR003439">
    <property type="entry name" value="ABC_transporter-like_ATP-bd"/>
</dbReference>
<keyword evidence="9" id="KW-1278">Translocase</keyword>
<evidence type="ECO:0000256" key="8">
    <source>
        <dbReference type="ARBA" id="ARBA00022840"/>
    </source>
</evidence>
<dbReference type="PROSITE" id="PS50878">
    <property type="entry name" value="RT_POL"/>
    <property type="match status" value="1"/>
</dbReference>
<keyword evidence="4" id="KW-0813">Transport</keyword>
<evidence type="ECO:0000256" key="9">
    <source>
        <dbReference type="ARBA" id="ARBA00022967"/>
    </source>
</evidence>
<dbReference type="InterPro" id="IPR027417">
    <property type="entry name" value="P-loop_NTPase"/>
</dbReference>
<evidence type="ECO:0000256" key="7">
    <source>
        <dbReference type="ARBA" id="ARBA00022741"/>
    </source>
</evidence>
<dbReference type="Proteomes" id="UP000653454">
    <property type="component" value="Unassembled WGS sequence"/>
</dbReference>
<dbReference type="FunFam" id="3.40.50.300:FF:000479">
    <property type="entry name" value="Multidrug resistance protein 1A"/>
    <property type="match status" value="2"/>
</dbReference>
<dbReference type="EMBL" id="CAJHNJ030000096">
    <property type="protein sequence ID" value="CAG9135166.1"/>
    <property type="molecule type" value="Genomic_DNA"/>
</dbReference>
<evidence type="ECO:0000256" key="10">
    <source>
        <dbReference type="ARBA" id="ARBA00022989"/>
    </source>
</evidence>
<keyword evidence="11 15" id="KW-0472">Membrane</keyword>
<dbReference type="GO" id="GO:0097254">
    <property type="term" value="P:renal tubular secretion"/>
    <property type="evidence" value="ECO:0007669"/>
    <property type="project" value="UniProtKB-ARBA"/>
</dbReference>
<feature type="transmembrane region" description="Helical" evidence="15">
    <location>
        <begin position="983"/>
        <end position="1008"/>
    </location>
</feature>
<evidence type="ECO:0000256" key="1">
    <source>
        <dbReference type="ARBA" id="ARBA00004141"/>
    </source>
</evidence>
<dbReference type="InterPro" id="IPR011527">
    <property type="entry name" value="ABC1_TM_dom"/>
</dbReference>
<dbReference type="GO" id="GO:0090374">
    <property type="term" value="P:oligopeptide export from mitochondrion"/>
    <property type="evidence" value="ECO:0007669"/>
    <property type="project" value="TreeGrafter"/>
</dbReference>
<evidence type="ECO:0000259" key="17">
    <source>
        <dbReference type="PROSITE" id="PS50893"/>
    </source>
</evidence>
<dbReference type="PROSITE" id="PS50893">
    <property type="entry name" value="ABC_TRANSPORTER_2"/>
    <property type="match status" value="2"/>
</dbReference>
<dbReference type="SUPFAM" id="SSF52540">
    <property type="entry name" value="P-loop containing nucleoside triphosphate hydrolases"/>
    <property type="match status" value="2"/>
</dbReference>
<dbReference type="Pfam" id="PF00005">
    <property type="entry name" value="ABC_tran"/>
    <property type="match status" value="2"/>
</dbReference>
<dbReference type="CDD" id="cd03249">
    <property type="entry name" value="ABC_MTABC3_MDL1_MDL2"/>
    <property type="match status" value="2"/>
</dbReference>
<sequence length="1713" mass="189564">MLQKEEKNKKPQEEPNLSYYQIFRYAKWYELLATYCGLALGFLSAIGVCFNLLLYGELSTSFVERTGYQEDTSSYKPLLTFFGGGRILSNASHAANMDALMEDGAAMGIGMTVAVVLSTILCYLSVKLINWSAFRQIMRIRLMFLRSVLRQDMSWYDTDTSFNLASRMSEDMTKLKDGMGEKLSVVANLIGTAVICFAQAFPLGWQLTLTCMTVMPFSVLASVLLSRYQTTSSGREMDAYSKAGKQAEEVLKSVRTVIAFGGEEKELDRYRGLLEPAEQYGSRRGFYNGLGTGFNWLLTYTSNSIGLLYGTRLVLNDLSKPVDEREYVVGSIFSIIFSVYMATQSITFCVPHGETFASAAAAATSIFKLLEQVPAIDSFSPAGLKPKRMKGDITLHGVHFSYPARPHVQILKNLSLHIKAGERVALVGSSGCGKSTILQLVQRLYDPSAGDVCIDGRNIKSMNLNWLRSSLGVVGQEPVLFRGTIYENIAFGADEVTPEEVVKAAEIAYAHDFIKKLPNGYETIIGERGASLSGGQKQRIAIARSLIREPAILLLDEATSALDPEGAEQVQAALDRASEGRTTLSVSHRRNGPLDRASEGELSDQLSLSSIVNSDRIICMDQGTIVESGTHEELLMNKGFYWKLVTAGKEPDVIKTIVEEEGVGITNVDVVVQTPEPETPTRDVKRSSRRVLRKNSVRKGSFDFLAPRESISSAASLGLQSFGYVEDEIEEADDGLVPVDAWTLLKQNAPEWVLIVIGSVAAFMQGACFPALAIAVGYAVGIFQNPNKAEVQANSDLISGVFFIIALVAAAAMFLQSSTFTKAGLKMTTRLRLQYFDSLLKQEMGYYDKASNSVGALCNRLSNDVAEVKGATGMRIGLILQGFSSVFIGVVIGLVLNWKMALVGVVMLPLIVGSIWMEGIVSRQSEEDQRNALETAASIATEAVVSIRTVQSLAVEQVFLDKLQLSLQTAMEALSKQTKWRGLVLGLGIYVPFLCFISAIVYGVHLVAREGEEYRIVLTVTQGIMYGAYMLGHSLVYAPNFNSAKACGARILSTINRVPLIRSAAGIVGEEKWKATGDFSLSKLEFSYPARPHHRVLNGLSLKVEAGKKVALVGSSGCGKSTILQLLQRFYDPDSGSIELDGRDIHSSLSLSHLRRQLGVVQQEPVLFDRTLAENIAYGDNTRKIPMHEIVDAAKAANIHSFIVSLPKGYNTNLGSGGAQLSGGQKQRVCIARALIRSPRLLLLDEATSALDASSEKVVTEALEAAAKGRTCIAIAHRLSTISDADVICVVDKGQIIEKGTHAELINLQGHYWKMTFVDYSKAFDSLSHSSIFEALENQKIPNTYIDLIKIIYQNSTAKIKLQSPGPLFDIEKGVKQGDPLSPKLFTCTLEEVFRKLAVSWENKGIDIGGRRLTNLRFADDIVLFSPSASTLERMLQDLSTASLQVGLSMNRSKTKIMSNSVKHRVTVDGQDIQYVNEYIYLGQLVSFENRQDKEIDRRIDNAWKSYWSMKQLMKGNLPLSLKRKLVDMCILPVLTYGAQTWSLTEHQKTRLKVCQRAMERSILGVKLTDRVRNTALRSQTRIIDVGVETAKLKWNWAGHVCRMHPDRWAKIATEWVPGDGRRRRGRPRRRWRDDLVKYLPDWEVAALDREKWKIKGENMTLSTKKKTVNLRQQLRNILNGEYILPLKHNSFKSLGKLNKAFVRHDTRAPRGE</sequence>
<accession>A0A8S4G3W2</accession>
<dbReference type="GO" id="GO:0005743">
    <property type="term" value="C:mitochondrial inner membrane"/>
    <property type="evidence" value="ECO:0007669"/>
    <property type="project" value="TreeGrafter"/>
</dbReference>
<evidence type="ECO:0000256" key="6">
    <source>
        <dbReference type="ARBA" id="ARBA00022737"/>
    </source>
</evidence>
<dbReference type="SUPFAM" id="SSF56672">
    <property type="entry name" value="DNA/RNA polymerases"/>
    <property type="match status" value="1"/>
</dbReference>
<keyword evidence="7" id="KW-0547">Nucleotide-binding</keyword>
<keyword evidence="20" id="KW-1185">Reference proteome</keyword>
<feature type="transmembrane region" description="Helical" evidence="15">
    <location>
        <begin position="752"/>
        <end position="777"/>
    </location>
</feature>
<gene>
    <name evidence="19" type="ORF">PLXY2_LOCUS13417</name>
</gene>
<dbReference type="CDD" id="cd18577">
    <property type="entry name" value="ABC_6TM_Pgp_ABCB1_D1_like"/>
    <property type="match status" value="1"/>
</dbReference>
<feature type="transmembrane region" description="Helical" evidence="15">
    <location>
        <begin position="32"/>
        <end position="55"/>
    </location>
</feature>
<dbReference type="GO" id="GO:0005524">
    <property type="term" value="F:ATP binding"/>
    <property type="evidence" value="ECO:0007669"/>
    <property type="project" value="UniProtKB-KW"/>
</dbReference>
<name>A0A8S4G3W2_PLUXY</name>
<feature type="transmembrane region" description="Helical" evidence="15">
    <location>
        <begin position="902"/>
        <end position="921"/>
    </location>
</feature>
<dbReference type="GO" id="GO:0016887">
    <property type="term" value="F:ATP hydrolysis activity"/>
    <property type="evidence" value="ECO:0007669"/>
    <property type="project" value="InterPro"/>
</dbReference>
<dbReference type="GO" id="GO:0071897">
    <property type="term" value="P:DNA biosynthetic process"/>
    <property type="evidence" value="ECO:0007669"/>
    <property type="project" value="UniProtKB-ARBA"/>
</dbReference>
<evidence type="ECO:0000256" key="15">
    <source>
        <dbReference type="SAM" id="Phobius"/>
    </source>
</evidence>
<evidence type="ECO:0000259" key="18">
    <source>
        <dbReference type="PROSITE" id="PS50929"/>
    </source>
</evidence>
<keyword evidence="12" id="KW-0325">Glycoprotein</keyword>
<evidence type="ECO:0000256" key="3">
    <source>
        <dbReference type="ARBA" id="ARBA00012191"/>
    </source>
</evidence>
<comment type="catalytic activity">
    <reaction evidence="13">
        <text>ATP + H2O + xenobioticSide 1 = ADP + phosphate + xenobioticSide 2.</text>
        <dbReference type="EC" id="7.6.2.2"/>
    </reaction>
</comment>
<feature type="transmembrane region" description="Helical" evidence="15">
    <location>
        <begin position="207"/>
        <end position="225"/>
    </location>
</feature>
<dbReference type="InterPro" id="IPR003593">
    <property type="entry name" value="AAA+_ATPase"/>
</dbReference>
<dbReference type="Gene3D" id="1.20.1560.10">
    <property type="entry name" value="ABC transporter type 1, transmembrane domain"/>
    <property type="match status" value="1"/>
</dbReference>
<dbReference type="PANTHER" id="PTHR43394:SF27">
    <property type="entry name" value="ATP-DEPENDENT TRANSLOCASE ABCB1-LIKE"/>
    <property type="match status" value="1"/>
</dbReference>
<evidence type="ECO:0000256" key="12">
    <source>
        <dbReference type="ARBA" id="ARBA00023180"/>
    </source>
</evidence>
<evidence type="ECO:0000313" key="19">
    <source>
        <dbReference type="EMBL" id="CAG9135166.1"/>
    </source>
</evidence>
<dbReference type="InterPro" id="IPR039421">
    <property type="entry name" value="Type_1_exporter"/>
</dbReference>
<dbReference type="GO" id="GO:0008559">
    <property type="term" value="F:ABC-type xenobiotic transporter activity"/>
    <property type="evidence" value="ECO:0007669"/>
    <property type="project" value="UniProtKB-EC"/>
</dbReference>
<feature type="transmembrane region" description="Helical" evidence="15">
    <location>
        <begin position="797"/>
        <end position="815"/>
    </location>
</feature>
<dbReference type="InterPro" id="IPR036640">
    <property type="entry name" value="ABC1_TM_sf"/>
</dbReference>
<dbReference type="GO" id="GO:0017085">
    <property type="term" value="P:response to insecticide"/>
    <property type="evidence" value="ECO:0007669"/>
    <property type="project" value="UniProtKB-ARBA"/>
</dbReference>
<dbReference type="Pfam" id="PF00664">
    <property type="entry name" value="ABC_membrane"/>
    <property type="match status" value="2"/>
</dbReference>
<keyword evidence="5 15" id="KW-0812">Transmembrane</keyword>
<evidence type="ECO:0000256" key="11">
    <source>
        <dbReference type="ARBA" id="ARBA00023136"/>
    </source>
</evidence>
<dbReference type="Gene3D" id="3.40.50.300">
    <property type="entry name" value="P-loop containing nucleotide triphosphate hydrolases"/>
    <property type="match status" value="2"/>
</dbReference>
<keyword evidence="6" id="KW-0677">Repeat</keyword>
<dbReference type="SUPFAM" id="SSF90123">
    <property type="entry name" value="ABC transporter transmembrane region"/>
    <property type="match status" value="2"/>
</dbReference>
<comment type="subcellular location">
    <subcellularLocation>
        <location evidence="1">Membrane</location>
        <topology evidence="1">Multi-pass membrane protein</topology>
    </subcellularLocation>
</comment>
<dbReference type="InterPro" id="IPR017871">
    <property type="entry name" value="ABC_transporter-like_CS"/>
</dbReference>
<dbReference type="PROSITE" id="PS50929">
    <property type="entry name" value="ABC_TM1F"/>
    <property type="match status" value="2"/>
</dbReference>
<evidence type="ECO:0000259" key="16">
    <source>
        <dbReference type="PROSITE" id="PS50878"/>
    </source>
</evidence>
<organism evidence="19 20">
    <name type="scientific">Plutella xylostella</name>
    <name type="common">Diamondback moth</name>
    <name type="synonym">Plutella maculipennis</name>
    <dbReference type="NCBI Taxonomy" id="51655"/>
    <lineage>
        <taxon>Eukaryota</taxon>
        <taxon>Metazoa</taxon>
        <taxon>Ecdysozoa</taxon>
        <taxon>Arthropoda</taxon>
        <taxon>Hexapoda</taxon>
        <taxon>Insecta</taxon>
        <taxon>Pterygota</taxon>
        <taxon>Neoptera</taxon>
        <taxon>Endopterygota</taxon>
        <taxon>Lepidoptera</taxon>
        <taxon>Glossata</taxon>
        <taxon>Ditrysia</taxon>
        <taxon>Yponomeutoidea</taxon>
        <taxon>Plutellidae</taxon>
        <taxon>Plutella</taxon>
    </lineage>
</organism>
<keyword evidence="10 15" id="KW-1133">Transmembrane helix</keyword>
<evidence type="ECO:0000256" key="5">
    <source>
        <dbReference type="ARBA" id="ARBA00022692"/>
    </source>
</evidence>
<feature type="region of interest" description="Disordered" evidence="14">
    <location>
        <begin position="578"/>
        <end position="601"/>
    </location>
</feature>